<accession>A0AAW2J9C4</accession>
<name>A0AAW2J9C4_9LAMI</name>
<sequence length="89" mass="10623">MKKQSNNAELKMKLLKFLEEEFFFSRNCIMMDFVSAKVAYTDTFLQPDRLEFNKKYEKKSYKLRIEGPRLIKDTLIHGSLTWIDSSGKY</sequence>
<reference evidence="2" key="2">
    <citation type="journal article" date="2024" name="Plant">
        <title>Genomic evolution and insights into agronomic trait innovations of Sesamum species.</title>
        <authorList>
            <person name="Miao H."/>
            <person name="Wang L."/>
            <person name="Qu L."/>
            <person name="Liu H."/>
            <person name="Sun Y."/>
            <person name="Le M."/>
            <person name="Wang Q."/>
            <person name="Wei S."/>
            <person name="Zheng Y."/>
            <person name="Lin W."/>
            <person name="Duan Y."/>
            <person name="Cao H."/>
            <person name="Xiong S."/>
            <person name="Wang X."/>
            <person name="Wei L."/>
            <person name="Li C."/>
            <person name="Ma Q."/>
            <person name="Ju M."/>
            <person name="Zhao R."/>
            <person name="Li G."/>
            <person name="Mu C."/>
            <person name="Tian Q."/>
            <person name="Mei H."/>
            <person name="Zhang T."/>
            <person name="Gao T."/>
            <person name="Zhang H."/>
        </authorList>
    </citation>
    <scope>NUCLEOTIDE SEQUENCE</scope>
    <source>
        <strain evidence="2">KEN8</strain>
    </source>
</reference>
<dbReference type="EMBL" id="JACGWM010001592">
    <property type="protein sequence ID" value="KAL0291196.1"/>
    <property type="molecule type" value="Genomic_DNA"/>
</dbReference>
<protein>
    <recommendedName>
        <fullName evidence="1">Subtilisin-like protease fibronectin type-III domain-containing protein</fullName>
    </recommendedName>
</protein>
<dbReference type="Gene3D" id="2.60.40.2310">
    <property type="match status" value="1"/>
</dbReference>
<feature type="domain" description="Subtilisin-like protease fibronectin type-III" evidence="1">
    <location>
        <begin position="45"/>
        <end position="85"/>
    </location>
</feature>
<gene>
    <name evidence="2" type="ORF">Scaly_2646600</name>
</gene>
<comment type="caution">
    <text evidence="2">The sequence shown here is derived from an EMBL/GenBank/DDBJ whole genome shotgun (WGS) entry which is preliminary data.</text>
</comment>
<evidence type="ECO:0000313" key="2">
    <source>
        <dbReference type="EMBL" id="KAL0291196.1"/>
    </source>
</evidence>
<evidence type="ECO:0000259" key="1">
    <source>
        <dbReference type="Pfam" id="PF17766"/>
    </source>
</evidence>
<dbReference type="Pfam" id="PF17766">
    <property type="entry name" value="fn3_6"/>
    <property type="match status" value="1"/>
</dbReference>
<proteinExistence type="predicted"/>
<dbReference type="AlphaFoldDB" id="A0AAW2J9C4"/>
<reference evidence="2" key="1">
    <citation type="submission" date="2020-06" db="EMBL/GenBank/DDBJ databases">
        <authorList>
            <person name="Li T."/>
            <person name="Hu X."/>
            <person name="Zhang T."/>
            <person name="Song X."/>
            <person name="Zhang H."/>
            <person name="Dai N."/>
            <person name="Sheng W."/>
            <person name="Hou X."/>
            <person name="Wei L."/>
        </authorList>
    </citation>
    <scope>NUCLEOTIDE SEQUENCE</scope>
    <source>
        <strain evidence="2">KEN8</strain>
        <tissue evidence="2">Leaf</tissue>
    </source>
</reference>
<dbReference type="InterPro" id="IPR041469">
    <property type="entry name" value="Subtilisin-like_FN3"/>
</dbReference>
<organism evidence="2">
    <name type="scientific">Sesamum calycinum</name>
    <dbReference type="NCBI Taxonomy" id="2727403"/>
    <lineage>
        <taxon>Eukaryota</taxon>
        <taxon>Viridiplantae</taxon>
        <taxon>Streptophyta</taxon>
        <taxon>Embryophyta</taxon>
        <taxon>Tracheophyta</taxon>
        <taxon>Spermatophyta</taxon>
        <taxon>Magnoliopsida</taxon>
        <taxon>eudicotyledons</taxon>
        <taxon>Gunneridae</taxon>
        <taxon>Pentapetalae</taxon>
        <taxon>asterids</taxon>
        <taxon>lamiids</taxon>
        <taxon>Lamiales</taxon>
        <taxon>Pedaliaceae</taxon>
        <taxon>Sesamum</taxon>
    </lineage>
</organism>